<evidence type="ECO:0000313" key="2">
    <source>
        <dbReference type="Proteomes" id="UP000183974"/>
    </source>
</evidence>
<proteinExistence type="predicted"/>
<dbReference type="RefSeq" id="WP_073035646.1">
    <property type="nucleotide sequence ID" value="NZ_BMLR01000011.1"/>
</dbReference>
<protein>
    <submittedName>
        <fullName evidence="1">Uncharacterized protein</fullName>
    </submittedName>
</protein>
<reference evidence="1 2" key="1">
    <citation type="submission" date="2016-11" db="EMBL/GenBank/DDBJ databases">
        <authorList>
            <person name="Jaros S."/>
            <person name="Januszkiewicz K."/>
            <person name="Wedrychowicz H."/>
        </authorList>
    </citation>
    <scope>NUCLEOTIDE SEQUENCE [LARGE SCALE GENOMIC DNA]</scope>
    <source>
        <strain evidence="1 2">DSM 29589</strain>
    </source>
</reference>
<evidence type="ECO:0000313" key="1">
    <source>
        <dbReference type="EMBL" id="SHM11279.1"/>
    </source>
</evidence>
<dbReference type="EMBL" id="FRBR01000010">
    <property type="protein sequence ID" value="SHM11279.1"/>
    <property type="molecule type" value="Genomic_DNA"/>
</dbReference>
<dbReference type="OrthoDB" id="7745050at2"/>
<sequence length="89" mass="9984">MRIQNVRVVGLTHLPHMETYRATLQLLTDRGGITLNCKARLGENAPRPDILRTLLEDAISQLGRMPEVRTGRQTVELAENALHSELNEA</sequence>
<organism evidence="1 2">
    <name type="scientific">Roseovarius pacificus</name>
    <dbReference type="NCBI Taxonomy" id="337701"/>
    <lineage>
        <taxon>Bacteria</taxon>
        <taxon>Pseudomonadati</taxon>
        <taxon>Pseudomonadota</taxon>
        <taxon>Alphaproteobacteria</taxon>
        <taxon>Rhodobacterales</taxon>
        <taxon>Roseobacteraceae</taxon>
        <taxon>Roseovarius</taxon>
    </lineage>
</organism>
<name>A0A1M7G5Z3_9RHOB</name>
<gene>
    <name evidence="1" type="ORF">SAMN05444398_1109</name>
</gene>
<dbReference type="STRING" id="337701.SAMN05444398_1109"/>
<accession>A0A1M7G5Z3</accession>
<dbReference type="AlphaFoldDB" id="A0A1M7G5Z3"/>
<dbReference type="Proteomes" id="UP000183974">
    <property type="component" value="Unassembled WGS sequence"/>
</dbReference>
<keyword evidence="2" id="KW-1185">Reference proteome</keyword>